<reference evidence="1" key="1">
    <citation type="submission" date="2022-06" db="EMBL/GenBank/DDBJ databases">
        <title>Phylogenomic reconstructions and comparative analyses of Kickxellomycotina fungi.</title>
        <authorList>
            <person name="Reynolds N.K."/>
            <person name="Stajich J.E."/>
            <person name="Barry K."/>
            <person name="Grigoriev I.V."/>
            <person name="Crous P."/>
            <person name="Smith M.E."/>
        </authorList>
    </citation>
    <scope>NUCLEOTIDE SEQUENCE</scope>
    <source>
        <strain evidence="1">RSA 2271</strain>
    </source>
</reference>
<name>A0ACC1HNS5_9FUNG</name>
<accession>A0ACC1HNS5</accession>
<sequence>MTMFEGAIYHIAKDQSPPPLTHRSATAYSTARESAISSPTTQSQTPGDENDVFYDTYEVIEVEKSTSPESGGEYADSDEGRDDDGQFYSATQSPLTTSKSAVSPGIGRLQTSLRLSSLSKEQPIHDEVEDMRRARAKVDEYEESEEDEDEDDTSSVDLEEDLHNDPDFTRAMLSGSFSRLPISSIRTKQSENDETRALPERAPPLCSGSQEGAMAVKVVHRKRLPSPTVPDNSNVLSILRKNLGKDLSAIAMPITTNEPINALQLLCEEMQYAELLNRAGRAADSIDRL</sequence>
<evidence type="ECO:0000313" key="1">
    <source>
        <dbReference type="EMBL" id="KAJ1677006.1"/>
    </source>
</evidence>
<keyword evidence="2" id="KW-1185">Reference proteome</keyword>
<comment type="caution">
    <text evidence="1">The sequence shown here is derived from an EMBL/GenBank/DDBJ whole genome shotgun (WGS) entry which is preliminary data.</text>
</comment>
<feature type="non-terminal residue" evidence="1">
    <location>
        <position position="289"/>
    </location>
</feature>
<protein>
    <submittedName>
        <fullName evidence="1">Oxysterol-binding protein 3</fullName>
    </submittedName>
</protein>
<evidence type="ECO:0000313" key="2">
    <source>
        <dbReference type="Proteomes" id="UP001145114"/>
    </source>
</evidence>
<dbReference type="EMBL" id="JAMZIH010003160">
    <property type="protein sequence ID" value="KAJ1677006.1"/>
    <property type="molecule type" value="Genomic_DNA"/>
</dbReference>
<dbReference type="Proteomes" id="UP001145114">
    <property type="component" value="Unassembled WGS sequence"/>
</dbReference>
<proteinExistence type="predicted"/>
<organism evidence="1 2">
    <name type="scientific">Spiromyces aspiralis</name>
    <dbReference type="NCBI Taxonomy" id="68401"/>
    <lineage>
        <taxon>Eukaryota</taxon>
        <taxon>Fungi</taxon>
        <taxon>Fungi incertae sedis</taxon>
        <taxon>Zoopagomycota</taxon>
        <taxon>Kickxellomycotina</taxon>
        <taxon>Kickxellomycetes</taxon>
        <taxon>Kickxellales</taxon>
        <taxon>Kickxellaceae</taxon>
        <taxon>Spiromyces</taxon>
    </lineage>
</organism>
<gene>
    <name evidence="1" type="primary">OSH3_2</name>
    <name evidence="1" type="ORF">EV182_007070</name>
</gene>